<organism evidence="8 9">
    <name type="scientific">Peptostreptococcus russellii</name>
    <dbReference type="NCBI Taxonomy" id="215200"/>
    <lineage>
        <taxon>Bacteria</taxon>
        <taxon>Bacillati</taxon>
        <taxon>Bacillota</taxon>
        <taxon>Clostridia</taxon>
        <taxon>Peptostreptococcales</taxon>
        <taxon>Peptostreptococcaceae</taxon>
        <taxon>Peptostreptococcus</taxon>
    </lineage>
</organism>
<evidence type="ECO:0000313" key="9">
    <source>
        <dbReference type="Proteomes" id="UP000199512"/>
    </source>
</evidence>
<keyword evidence="6" id="KW-0460">Magnesium</keyword>
<feature type="transmembrane region" description="Helical" evidence="7">
    <location>
        <begin position="171"/>
        <end position="204"/>
    </location>
</feature>
<dbReference type="GO" id="GO:0016020">
    <property type="term" value="C:membrane"/>
    <property type="evidence" value="ECO:0007669"/>
    <property type="project" value="UniProtKB-SubCell"/>
</dbReference>
<feature type="transmembrane region" description="Helical" evidence="7">
    <location>
        <begin position="46"/>
        <end position="66"/>
    </location>
</feature>
<keyword evidence="3 7" id="KW-0812">Transmembrane</keyword>
<feature type="transmembrane region" description="Helical" evidence="7">
    <location>
        <begin position="224"/>
        <end position="251"/>
    </location>
</feature>
<evidence type="ECO:0000256" key="2">
    <source>
        <dbReference type="ARBA" id="ARBA00022679"/>
    </source>
</evidence>
<feature type="transmembrane region" description="Helical" evidence="7">
    <location>
        <begin position="7"/>
        <end position="26"/>
    </location>
</feature>
<dbReference type="Proteomes" id="UP000199512">
    <property type="component" value="Unassembled WGS sequence"/>
</dbReference>
<gene>
    <name evidence="8" type="ORF">SAMN05216454_10172</name>
</gene>
<feature type="transmembrane region" description="Helical" evidence="7">
    <location>
        <begin position="73"/>
        <end position="92"/>
    </location>
</feature>
<dbReference type="InterPro" id="IPR000715">
    <property type="entry name" value="Glycosyl_transferase_4"/>
</dbReference>
<dbReference type="STRING" id="215200.SAMN05216454_10172"/>
<dbReference type="RefSeq" id="WP_091973001.1">
    <property type="nucleotide sequence ID" value="NZ_CAUWDX010000041.1"/>
</dbReference>
<feature type="binding site" evidence="6">
    <location>
        <position position="159"/>
    </location>
    <ligand>
        <name>Mg(2+)</name>
        <dbReference type="ChEBI" id="CHEBI:18420"/>
    </ligand>
</feature>
<dbReference type="AlphaFoldDB" id="A0A1H8ECD8"/>
<evidence type="ECO:0000256" key="6">
    <source>
        <dbReference type="PIRSR" id="PIRSR600715-1"/>
    </source>
</evidence>
<evidence type="ECO:0000313" key="8">
    <source>
        <dbReference type="EMBL" id="SEN17182.1"/>
    </source>
</evidence>
<comment type="subcellular location">
    <subcellularLocation>
        <location evidence="1">Membrane</location>
        <topology evidence="1">Multi-pass membrane protein</topology>
    </subcellularLocation>
</comment>
<keyword evidence="6" id="KW-0479">Metal-binding</keyword>
<accession>A0A1H8ECD8</accession>
<feature type="transmembrane region" description="Helical" evidence="7">
    <location>
        <begin position="141"/>
        <end position="159"/>
    </location>
</feature>
<keyword evidence="5 7" id="KW-0472">Membrane</keyword>
<evidence type="ECO:0000256" key="7">
    <source>
        <dbReference type="SAM" id="Phobius"/>
    </source>
</evidence>
<sequence length="275" mass="30463">MYDYLMILMLFCIGIAVTLLTIPMISRMLARNGMLRPNYRGEQIPVSMGICFIPALIINSIILLYCNVDTMRLLKIFILLFGIMSMAFVGFIDDSIGNRDVTGLKGHFTALLRGKLTTGGFKAVLGGLVGLVICVSFDRTIAGIVVGTLVVALSTNLMNLLDLRPGRAIKVYLFISIILFIFSSMFEREMIALILPAVIAYFYFDLKAKAMMGDTGSNVLGISIGIFIVTSHSLGVQVFWLLLLIVIHLVAEKFSITKLIEKNFILNYIDKLGRN</sequence>
<dbReference type="OrthoDB" id="2679245at2"/>
<name>A0A1H8ECD8_9FIRM</name>
<keyword evidence="4 7" id="KW-1133">Transmembrane helix</keyword>
<keyword evidence="9" id="KW-1185">Reference proteome</keyword>
<dbReference type="GO" id="GO:0046872">
    <property type="term" value="F:metal ion binding"/>
    <property type="evidence" value="ECO:0007669"/>
    <property type="project" value="UniProtKB-KW"/>
</dbReference>
<dbReference type="GO" id="GO:0016780">
    <property type="term" value="F:phosphotransferase activity, for other substituted phosphate groups"/>
    <property type="evidence" value="ECO:0007669"/>
    <property type="project" value="InterPro"/>
</dbReference>
<keyword evidence="2 8" id="KW-0808">Transferase</keyword>
<evidence type="ECO:0000256" key="4">
    <source>
        <dbReference type="ARBA" id="ARBA00022989"/>
    </source>
</evidence>
<protein>
    <submittedName>
        <fullName evidence="8">UDP-N-acetylmuramyl pentapeptide phosphotransferase/UDP-N-acetylglucosamine-1-phosphate transferase</fullName>
    </submittedName>
</protein>
<feature type="binding site" evidence="6">
    <location>
        <position position="214"/>
    </location>
    <ligand>
        <name>Mg(2+)</name>
        <dbReference type="ChEBI" id="CHEBI:18420"/>
    </ligand>
</feature>
<evidence type="ECO:0000256" key="3">
    <source>
        <dbReference type="ARBA" id="ARBA00022692"/>
    </source>
</evidence>
<evidence type="ECO:0000256" key="5">
    <source>
        <dbReference type="ARBA" id="ARBA00023136"/>
    </source>
</evidence>
<proteinExistence type="predicted"/>
<comment type="cofactor">
    <cofactor evidence="6">
        <name>Mg(2+)</name>
        <dbReference type="ChEBI" id="CHEBI:18420"/>
    </cofactor>
</comment>
<evidence type="ECO:0000256" key="1">
    <source>
        <dbReference type="ARBA" id="ARBA00004141"/>
    </source>
</evidence>
<reference evidence="8 9" key="1">
    <citation type="submission" date="2016-10" db="EMBL/GenBank/DDBJ databases">
        <authorList>
            <person name="de Groot N.N."/>
        </authorList>
    </citation>
    <scope>NUCLEOTIDE SEQUENCE [LARGE SCALE GENOMIC DNA]</scope>
    <source>
        <strain evidence="8 9">Calf135</strain>
    </source>
</reference>
<dbReference type="EMBL" id="FODF01000001">
    <property type="protein sequence ID" value="SEN17182.1"/>
    <property type="molecule type" value="Genomic_DNA"/>
</dbReference>
<dbReference type="Pfam" id="PF00953">
    <property type="entry name" value="Glycos_transf_4"/>
    <property type="match status" value="1"/>
</dbReference>